<organism evidence="1 2">
    <name type="scientific">Platanthera zijinensis</name>
    <dbReference type="NCBI Taxonomy" id="2320716"/>
    <lineage>
        <taxon>Eukaryota</taxon>
        <taxon>Viridiplantae</taxon>
        <taxon>Streptophyta</taxon>
        <taxon>Embryophyta</taxon>
        <taxon>Tracheophyta</taxon>
        <taxon>Spermatophyta</taxon>
        <taxon>Magnoliopsida</taxon>
        <taxon>Liliopsida</taxon>
        <taxon>Asparagales</taxon>
        <taxon>Orchidaceae</taxon>
        <taxon>Orchidoideae</taxon>
        <taxon>Orchideae</taxon>
        <taxon>Orchidinae</taxon>
        <taxon>Platanthera</taxon>
    </lineage>
</organism>
<dbReference type="EMBL" id="JBBWWQ010000002">
    <property type="protein sequence ID" value="KAK8954677.1"/>
    <property type="molecule type" value="Genomic_DNA"/>
</dbReference>
<keyword evidence="2" id="KW-1185">Reference proteome</keyword>
<name>A0AAP0C0Y9_9ASPA</name>
<evidence type="ECO:0000313" key="2">
    <source>
        <dbReference type="Proteomes" id="UP001418222"/>
    </source>
</evidence>
<reference evidence="1 2" key="1">
    <citation type="journal article" date="2022" name="Nat. Plants">
        <title>Genomes of leafy and leafless Platanthera orchids illuminate the evolution of mycoheterotrophy.</title>
        <authorList>
            <person name="Li M.H."/>
            <person name="Liu K.W."/>
            <person name="Li Z."/>
            <person name="Lu H.C."/>
            <person name="Ye Q.L."/>
            <person name="Zhang D."/>
            <person name="Wang J.Y."/>
            <person name="Li Y.F."/>
            <person name="Zhong Z.M."/>
            <person name="Liu X."/>
            <person name="Yu X."/>
            <person name="Liu D.K."/>
            <person name="Tu X.D."/>
            <person name="Liu B."/>
            <person name="Hao Y."/>
            <person name="Liao X.Y."/>
            <person name="Jiang Y.T."/>
            <person name="Sun W.H."/>
            <person name="Chen J."/>
            <person name="Chen Y.Q."/>
            <person name="Ai Y."/>
            <person name="Zhai J.W."/>
            <person name="Wu S.S."/>
            <person name="Zhou Z."/>
            <person name="Hsiao Y.Y."/>
            <person name="Wu W.L."/>
            <person name="Chen Y.Y."/>
            <person name="Lin Y.F."/>
            <person name="Hsu J.L."/>
            <person name="Li C.Y."/>
            <person name="Wang Z.W."/>
            <person name="Zhao X."/>
            <person name="Zhong W.Y."/>
            <person name="Ma X.K."/>
            <person name="Ma L."/>
            <person name="Huang J."/>
            <person name="Chen G.Z."/>
            <person name="Huang M.Z."/>
            <person name="Huang L."/>
            <person name="Peng D.H."/>
            <person name="Luo Y.B."/>
            <person name="Zou S.Q."/>
            <person name="Chen S.P."/>
            <person name="Lan S."/>
            <person name="Tsai W.C."/>
            <person name="Van de Peer Y."/>
            <person name="Liu Z.J."/>
        </authorList>
    </citation>
    <scope>NUCLEOTIDE SEQUENCE [LARGE SCALE GENOMIC DNA]</scope>
    <source>
        <strain evidence="1">Lor287</strain>
    </source>
</reference>
<protein>
    <submittedName>
        <fullName evidence="1">Uncharacterized protein</fullName>
    </submittedName>
</protein>
<dbReference type="Proteomes" id="UP001418222">
    <property type="component" value="Unassembled WGS sequence"/>
</dbReference>
<dbReference type="AlphaFoldDB" id="A0AAP0C0Y9"/>
<accession>A0AAP0C0Y9</accession>
<proteinExistence type="predicted"/>
<gene>
    <name evidence="1" type="ORF">KSP39_PZI001875</name>
</gene>
<sequence>MVRFRLCRAKKDVGVCPKIVPARGGLRHRQIHPRTRLSAETYVQHPLHIDLIMHFIIHLRGTIRLTKANSVP</sequence>
<evidence type="ECO:0000313" key="1">
    <source>
        <dbReference type="EMBL" id="KAK8954677.1"/>
    </source>
</evidence>
<comment type="caution">
    <text evidence="1">The sequence shown here is derived from an EMBL/GenBank/DDBJ whole genome shotgun (WGS) entry which is preliminary data.</text>
</comment>